<dbReference type="Proteomes" id="UP000238701">
    <property type="component" value="Unassembled WGS sequence"/>
</dbReference>
<name>A0A2U3KMQ6_9BACT</name>
<evidence type="ECO:0000313" key="2">
    <source>
        <dbReference type="EMBL" id="SPF40941.1"/>
    </source>
</evidence>
<protein>
    <submittedName>
        <fullName evidence="2">Uncharacterized protein</fullName>
    </submittedName>
</protein>
<sequence>MAASASGRKFPARANSSRNVAVRRCMVSKWSGTPRWGKHRTESQKGASAWGQTSDFGPQTSDFGPQASDFGPQTSDFGPQTSDLRPQTSDLRPRAVRSGA</sequence>
<gene>
    <name evidence="2" type="ORF">SBA1_330005</name>
</gene>
<organism evidence="2 3">
    <name type="scientific">Candidatus Sulfotelmatobacter kueseliae</name>
    <dbReference type="NCBI Taxonomy" id="2042962"/>
    <lineage>
        <taxon>Bacteria</taxon>
        <taxon>Pseudomonadati</taxon>
        <taxon>Acidobacteriota</taxon>
        <taxon>Terriglobia</taxon>
        <taxon>Terriglobales</taxon>
        <taxon>Candidatus Korobacteraceae</taxon>
        <taxon>Candidatus Sulfotelmatobacter</taxon>
    </lineage>
</organism>
<feature type="compositionally biased region" description="Polar residues" evidence="1">
    <location>
        <begin position="71"/>
        <end position="90"/>
    </location>
</feature>
<evidence type="ECO:0000256" key="1">
    <source>
        <dbReference type="SAM" id="MobiDB-lite"/>
    </source>
</evidence>
<reference evidence="3" key="1">
    <citation type="submission" date="2018-02" db="EMBL/GenBank/DDBJ databases">
        <authorList>
            <person name="Hausmann B."/>
        </authorList>
    </citation>
    <scope>NUCLEOTIDE SEQUENCE [LARGE SCALE GENOMIC DNA]</scope>
    <source>
        <strain evidence="3">Peat soil MAG SbA1</strain>
    </source>
</reference>
<dbReference type="AlphaFoldDB" id="A0A2U3KMQ6"/>
<feature type="region of interest" description="Disordered" evidence="1">
    <location>
        <begin position="29"/>
        <end position="100"/>
    </location>
</feature>
<dbReference type="EMBL" id="OMOD01000126">
    <property type="protein sequence ID" value="SPF40941.1"/>
    <property type="molecule type" value="Genomic_DNA"/>
</dbReference>
<proteinExistence type="predicted"/>
<accession>A0A2U3KMQ6</accession>
<feature type="compositionally biased region" description="Polar residues" evidence="1">
    <location>
        <begin position="44"/>
        <end position="63"/>
    </location>
</feature>
<evidence type="ECO:0000313" key="3">
    <source>
        <dbReference type="Proteomes" id="UP000238701"/>
    </source>
</evidence>